<evidence type="ECO:0008006" key="3">
    <source>
        <dbReference type="Google" id="ProtNLM"/>
    </source>
</evidence>
<evidence type="ECO:0000313" key="1">
    <source>
        <dbReference type="EMBL" id="MBC6995349.1"/>
    </source>
</evidence>
<dbReference type="RefSeq" id="WP_187467384.1">
    <property type="nucleotide sequence ID" value="NZ_JACSIT010000135.1"/>
</dbReference>
<accession>A0A923T9B5</accession>
<dbReference type="Gene3D" id="3.40.630.30">
    <property type="match status" value="1"/>
</dbReference>
<name>A0A923T9B5_9BACT</name>
<dbReference type="EMBL" id="JACSIT010000135">
    <property type="protein sequence ID" value="MBC6995349.1"/>
    <property type="molecule type" value="Genomic_DNA"/>
</dbReference>
<dbReference type="InterPro" id="IPR016181">
    <property type="entry name" value="Acyl_CoA_acyltransferase"/>
</dbReference>
<comment type="caution">
    <text evidence="1">The sequence shown here is derived from an EMBL/GenBank/DDBJ whole genome shotgun (WGS) entry which is preliminary data.</text>
</comment>
<protein>
    <recommendedName>
        <fullName evidence="3">GNAT family N-acetyltransferase</fullName>
    </recommendedName>
</protein>
<dbReference type="SUPFAM" id="SSF55729">
    <property type="entry name" value="Acyl-CoA N-acyltransferases (Nat)"/>
    <property type="match status" value="1"/>
</dbReference>
<organism evidence="1 2">
    <name type="scientific">Neolewinella lacunae</name>
    <dbReference type="NCBI Taxonomy" id="1517758"/>
    <lineage>
        <taxon>Bacteria</taxon>
        <taxon>Pseudomonadati</taxon>
        <taxon>Bacteroidota</taxon>
        <taxon>Saprospiria</taxon>
        <taxon>Saprospirales</taxon>
        <taxon>Lewinellaceae</taxon>
        <taxon>Neolewinella</taxon>
    </lineage>
</organism>
<reference evidence="1" key="1">
    <citation type="submission" date="2020-08" db="EMBL/GenBank/DDBJ databases">
        <title>Lewinella bacteria from marine environments.</title>
        <authorList>
            <person name="Zhong Y."/>
        </authorList>
    </citation>
    <scope>NUCLEOTIDE SEQUENCE</scope>
    <source>
        <strain evidence="1">KCTC 42187</strain>
    </source>
</reference>
<evidence type="ECO:0000313" key="2">
    <source>
        <dbReference type="Proteomes" id="UP000650081"/>
    </source>
</evidence>
<proteinExistence type="predicted"/>
<dbReference type="Proteomes" id="UP000650081">
    <property type="component" value="Unassembled WGS sequence"/>
</dbReference>
<sequence>MTSSVQHLRGPAIDRIRWDAAVAQDPTGLPYGLSWWLDAVTDGRWGGLVGDDYRWVLPLPYRRKFGRLTQVQRPPFTQQCGPFGQVTGPDLALALQHLPAGTVQFALSLREGFRTDDLPAGFNSRQRTNLVLDLSPPRPTLQTGFHRDLRRKLKKFGPATLSLADIDTVVALYRPSAGQKAGLKEHHYARLLKLHRAAESRGLSLCYRLDEAEHGLLAAGFFPSYRGRIINLFAASSAAGYAREGMARLLAAILEKHGGPGKLFDFEGSDLPGVAEFFQSFGPEKREYLALERKTF</sequence>
<dbReference type="AlphaFoldDB" id="A0A923T9B5"/>
<gene>
    <name evidence="1" type="ORF">H9S92_14340</name>
</gene>
<keyword evidence="2" id="KW-1185">Reference proteome</keyword>